<keyword evidence="5" id="KW-1185">Reference proteome</keyword>
<dbReference type="InterPro" id="IPR027417">
    <property type="entry name" value="P-loop_NTPase"/>
</dbReference>
<sequence length="925" mass="98783">MDESAWQDGEEPIGRGRECDLLHGLLDSLPDRGAALLLRGDPGIGKSTLLDYAAGRAGARVLRARGIESEAVLPYTVLADLLLPLRKYFAEVPIAQCRALEGCLALADVADPNPYAVCAGALGVLAAAGEAEPLVVLIDDLHWVDPSSRRVLQFVARRLSTERVALVMAVRTEGGEDGMWDGVPHVVLAPLDGNECRQLLRRRGLDPAEAAAARLIPLSMGNPLVLVEYADALAQARARGDGLAEQEWEIPGPLVERAWWGRMRALAPGTRDALVYVALCRSPKYAVLERALDAVGLSLSSLTAAEEAGLVRAGHEGYELRHPILRPLVLAHCPVAQRLRAYRVLADLSSGELRTWYLASAAPGPDETVAAALADGAVQARRRGALGTSARAWHRAAELSPKASDKAVRLLNAAQDAFYSGATADAAQWCEEALRHSAEPALTAGIELLRGQARSWVGDPAGAHRLLVAAAAAAEGVDPAWACALYGAAVMPAAMGGNIGWAADTAARCGELADTLATGPELQLARVLRGNTQALTGQVGESRRLVLDARAALHGNWALEERQLAVLIGQALSWVDEEDAAREVFGTVIDRARRDGVPALLPFALVGRCETESWGRWAAARADAAEALRWGQEFGHNAMTGYALTSLARLEGLRGERAACEERIAYYEEHCGEGIPGLEIFAESALGSAALASGDPGPCLSHLERAFAAAAEMGLGNPNLMPFVADLAEAHSRTGNRKRAMEITLWLRERAQSTGLAWPAAAYARCRAMLAESADTVQQWLAEAERAHSRRAMPYELARTRLVCGETLRRLRRPAAARDPLQAAHRTFTALGAATWAARAASELAAAGRRPVPGAAQPPRVDLLTAQELQVARAIGEGLSNVEAATALFVSRKTVEAHLTRVYRKLGIRSRSELARYLARADLVD</sequence>
<feature type="domain" description="HTH luxR-type" evidence="3">
    <location>
        <begin position="857"/>
        <end position="922"/>
    </location>
</feature>
<dbReference type="AlphaFoldDB" id="A0A918DB68"/>
<dbReference type="RefSeq" id="WP_189192295.1">
    <property type="nucleotide sequence ID" value="NZ_BMMM01000030.1"/>
</dbReference>
<name>A0A918DB68_9ACTN</name>
<proteinExistence type="predicted"/>
<organism evidence="4 5">
    <name type="scientific">Streptomyces albiflavescens</name>
    <dbReference type="NCBI Taxonomy" id="1623582"/>
    <lineage>
        <taxon>Bacteria</taxon>
        <taxon>Bacillati</taxon>
        <taxon>Actinomycetota</taxon>
        <taxon>Actinomycetes</taxon>
        <taxon>Kitasatosporales</taxon>
        <taxon>Streptomycetaceae</taxon>
        <taxon>Streptomyces</taxon>
    </lineage>
</organism>
<evidence type="ECO:0000313" key="5">
    <source>
        <dbReference type="Proteomes" id="UP000600365"/>
    </source>
</evidence>
<dbReference type="GO" id="GO:0004016">
    <property type="term" value="F:adenylate cyclase activity"/>
    <property type="evidence" value="ECO:0007669"/>
    <property type="project" value="TreeGrafter"/>
</dbReference>
<evidence type="ECO:0000256" key="2">
    <source>
        <dbReference type="ARBA" id="ARBA00022840"/>
    </source>
</evidence>
<dbReference type="GO" id="GO:0005737">
    <property type="term" value="C:cytoplasm"/>
    <property type="evidence" value="ECO:0007669"/>
    <property type="project" value="TreeGrafter"/>
</dbReference>
<dbReference type="InterPro" id="IPR041664">
    <property type="entry name" value="AAA_16"/>
</dbReference>
<accession>A0A918DB68</accession>
<dbReference type="PANTHER" id="PTHR16305:SF35">
    <property type="entry name" value="TRANSCRIPTIONAL ACTIVATOR DOMAIN"/>
    <property type="match status" value="1"/>
</dbReference>
<dbReference type="SUPFAM" id="SSF52540">
    <property type="entry name" value="P-loop containing nucleoside triphosphate hydrolases"/>
    <property type="match status" value="1"/>
</dbReference>
<evidence type="ECO:0000313" key="4">
    <source>
        <dbReference type="EMBL" id="GGN94430.1"/>
    </source>
</evidence>
<dbReference type="GO" id="GO:0006355">
    <property type="term" value="P:regulation of DNA-templated transcription"/>
    <property type="evidence" value="ECO:0007669"/>
    <property type="project" value="InterPro"/>
</dbReference>
<dbReference type="PROSITE" id="PS50043">
    <property type="entry name" value="HTH_LUXR_2"/>
    <property type="match status" value="1"/>
</dbReference>
<reference evidence="4 5" key="1">
    <citation type="journal article" date="2014" name="Int. J. Syst. Evol. Microbiol.">
        <title>Complete genome sequence of Corynebacterium casei LMG S-19264T (=DSM 44701T), isolated from a smear-ripened cheese.</title>
        <authorList>
            <consortium name="US DOE Joint Genome Institute (JGI-PGF)"/>
            <person name="Walter F."/>
            <person name="Albersmeier A."/>
            <person name="Kalinowski J."/>
            <person name="Ruckert C."/>
        </authorList>
    </citation>
    <scope>NUCLEOTIDE SEQUENCE [LARGE SCALE GENOMIC DNA]</scope>
    <source>
        <strain evidence="4 5">CGMCC 4.7111</strain>
    </source>
</reference>
<dbReference type="Proteomes" id="UP000600365">
    <property type="component" value="Unassembled WGS sequence"/>
</dbReference>
<dbReference type="InterPro" id="IPR036388">
    <property type="entry name" value="WH-like_DNA-bd_sf"/>
</dbReference>
<evidence type="ECO:0000256" key="1">
    <source>
        <dbReference type="ARBA" id="ARBA00022741"/>
    </source>
</evidence>
<dbReference type="SMART" id="SM00421">
    <property type="entry name" value="HTH_LUXR"/>
    <property type="match status" value="1"/>
</dbReference>
<comment type="caution">
    <text evidence="4">The sequence shown here is derived from an EMBL/GenBank/DDBJ whole genome shotgun (WGS) entry which is preliminary data.</text>
</comment>
<keyword evidence="1" id="KW-0547">Nucleotide-binding</keyword>
<dbReference type="PANTHER" id="PTHR16305">
    <property type="entry name" value="TESTICULAR SOLUBLE ADENYLYL CYCLASE"/>
    <property type="match status" value="1"/>
</dbReference>
<dbReference type="PRINTS" id="PR00038">
    <property type="entry name" value="HTHLUXR"/>
</dbReference>
<dbReference type="EMBL" id="BMMM01000030">
    <property type="protein sequence ID" value="GGN94430.1"/>
    <property type="molecule type" value="Genomic_DNA"/>
</dbReference>
<dbReference type="Pfam" id="PF00196">
    <property type="entry name" value="GerE"/>
    <property type="match status" value="1"/>
</dbReference>
<dbReference type="Gene3D" id="1.10.10.10">
    <property type="entry name" value="Winged helix-like DNA-binding domain superfamily/Winged helix DNA-binding domain"/>
    <property type="match status" value="1"/>
</dbReference>
<dbReference type="Pfam" id="PF13191">
    <property type="entry name" value="AAA_16"/>
    <property type="match status" value="1"/>
</dbReference>
<keyword evidence="2" id="KW-0067">ATP-binding</keyword>
<dbReference type="GO" id="GO:0003677">
    <property type="term" value="F:DNA binding"/>
    <property type="evidence" value="ECO:0007669"/>
    <property type="project" value="InterPro"/>
</dbReference>
<dbReference type="CDD" id="cd06170">
    <property type="entry name" value="LuxR_C_like"/>
    <property type="match status" value="1"/>
</dbReference>
<protein>
    <submittedName>
        <fullName evidence="4">Transcriptional regulator</fullName>
    </submittedName>
</protein>
<dbReference type="InterPro" id="IPR016032">
    <property type="entry name" value="Sig_transdc_resp-reg_C-effctor"/>
</dbReference>
<evidence type="ECO:0000259" key="3">
    <source>
        <dbReference type="PROSITE" id="PS50043"/>
    </source>
</evidence>
<dbReference type="InterPro" id="IPR000792">
    <property type="entry name" value="Tscrpt_reg_LuxR_C"/>
</dbReference>
<dbReference type="SUPFAM" id="SSF46894">
    <property type="entry name" value="C-terminal effector domain of the bipartite response regulators"/>
    <property type="match status" value="1"/>
</dbReference>
<dbReference type="GO" id="GO:0005524">
    <property type="term" value="F:ATP binding"/>
    <property type="evidence" value="ECO:0007669"/>
    <property type="project" value="UniProtKB-KW"/>
</dbReference>
<gene>
    <name evidence="4" type="ORF">GCM10011579_093890</name>
</gene>